<proteinExistence type="predicted"/>
<dbReference type="PANTHER" id="PTHR47349">
    <property type="entry name" value="CHROMOSOME 8, WHOLE GENOME SHOTGUN SEQUENCE"/>
    <property type="match status" value="1"/>
</dbReference>
<evidence type="ECO:0000259" key="2">
    <source>
        <dbReference type="Pfam" id="PF26147"/>
    </source>
</evidence>
<reference evidence="3 4" key="1">
    <citation type="submission" date="2016-08" db="EMBL/GenBank/DDBJ databases">
        <title>A Parts List for Fungal Cellulosomes Revealed by Comparative Genomics.</title>
        <authorList>
            <consortium name="DOE Joint Genome Institute"/>
            <person name="Haitjema C.H."/>
            <person name="Gilmore S.P."/>
            <person name="Henske J.K."/>
            <person name="Solomon K.V."/>
            <person name="De Groot R."/>
            <person name="Kuo A."/>
            <person name="Mondo S.J."/>
            <person name="Salamov A.A."/>
            <person name="Labutti K."/>
            <person name="Zhao Z."/>
            <person name="Chiniquy J."/>
            <person name="Barry K."/>
            <person name="Brewer H.M."/>
            <person name="Purvine S.O."/>
            <person name="Wright A.T."/>
            <person name="Boxma B."/>
            <person name="Van Alen T."/>
            <person name="Hackstein J.H."/>
            <person name="Baker S.E."/>
            <person name="Grigoriev I.V."/>
            <person name="O'Malley M.A."/>
        </authorList>
    </citation>
    <scope>NUCLEOTIDE SEQUENCE [LARGE SCALE GENOMIC DNA]</scope>
    <source>
        <strain evidence="3 4">G1</strain>
    </source>
</reference>
<feature type="domain" description="YMC020W-like alpha/beta hydrolase" evidence="2">
    <location>
        <begin position="18"/>
        <end position="275"/>
    </location>
</feature>
<feature type="compositionally biased region" description="Basic and acidic residues" evidence="1">
    <location>
        <begin position="396"/>
        <end position="408"/>
    </location>
</feature>
<dbReference type="EMBL" id="MCOG01000070">
    <property type="protein sequence ID" value="ORY57332.1"/>
    <property type="molecule type" value="Genomic_DNA"/>
</dbReference>
<gene>
    <name evidence="3" type="ORF">LY90DRAFT_409958</name>
</gene>
<feature type="region of interest" description="Disordered" evidence="1">
    <location>
        <begin position="342"/>
        <end position="414"/>
    </location>
</feature>
<protein>
    <recommendedName>
        <fullName evidence="2">YMC020W-like alpha/beta hydrolase domain-containing protein</fullName>
    </recommendedName>
</protein>
<evidence type="ECO:0000256" key="1">
    <source>
        <dbReference type="SAM" id="MobiDB-lite"/>
    </source>
</evidence>
<comment type="caution">
    <text evidence="3">The sequence shown here is derived from an EMBL/GenBank/DDBJ whole genome shotgun (WGS) entry which is preliminary data.</text>
</comment>
<dbReference type="AlphaFoldDB" id="A0A1Y2DDH4"/>
<accession>A0A1Y2DDH4</accession>
<dbReference type="Pfam" id="PF26147">
    <property type="entry name" value="AB_HYDROLASE_YMC0-YMC35"/>
    <property type="match status" value="1"/>
</dbReference>
<dbReference type="InterPro" id="IPR058933">
    <property type="entry name" value="YMC020W-like_ab_hydrolase"/>
</dbReference>
<dbReference type="Proteomes" id="UP000193920">
    <property type="component" value="Unassembled WGS sequence"/>
</dbReference>
<dbReference type="InterPro" id="IPR058934">
    <property type="entry name" value="YMC020W-like"/>
</dbReference>
<sequence length="414" mass="47654">MTYNVITYFNDLGIEITNENISQIPLSGEGIVKNRVEALYEQLEKRMDEVRNADIVLFSAHSQGTPVSVFLLNRLLENKEIDTERQTVGMLAMAEKTLFDVSGDAGEELFVFNDPHEQITKYYHAALFNVLNSGVRICAIGSWFDQVVPLYSATLQGINHPNLYRAIYVERRDYHDDFFTSLIEFDMKLRNRGISDYGLLIHLSDLIIGSFVHGTQGHSTIYESDNMVMGMRMSKFKALHKLDVILEQLQSMHIHRFKSPKTLNTYYIPWIISNLQHSNKIKDDPELLDDLKHLMIQYSEWHPTSKSLKLLKERLAPIQELFKVADINITPEDIKRIKEAKAKQQQQQQQQYYSQYESPYDPPFSSSTSSSSSSSTTTTTTTTTTTAEKVPYNDQEAIHEINDILFRGEEDEEE</sequence>
<feature type="compositionally biased region" description="Low complexity" evidence="1">
    <location>
        <begin position="365"/>
        <end position="386"/>
    </location>
</feature>
<organism evidence="3 4">
    <name type="scientific">Neocallimastix californiae</name>
    <dbReference type="NCBI Taxonomy" id="1754190"/>
    <lineage>
        <taxon>Eukaryota</taxon>
        <taxon>Fungi</taxon>
        <taxon>Fungi incertae sedis</taxon>
        <taxon>Chytridiomycota</taxon>
        <taxon>Chytridiomycota incertae sedis</taxon>
        <taxon>Neocallimastigomycetes</taxon>
        <taxon>Neocallimastigales</taxon>
        <taxon>Neocallimastigaceae</taxon>
        <taxon>Neocallimastix</taxon>
    </lineage>
</organism>
<evidence type="ECO:0000313" key="3">
    <source>
        <dbReference type="EMBL" id="ORY57332.1"/>
    </source>
</evidence>
<dbReference type="OrthoDB" id="5598028at2759"/>
<evidence type="ECO:0000313" key="4">
    <source>
        <dbReference type="Proteomes" id="UP000193920"/>
    </source>
</evidence>
<name>A0A1Y2DDH4_9FUNG</name>
<feature type="compositionally biased region" description="Low complexity" evidence="1">
    <location>
        <begin position="344"/>
        <end position="356"/>
    </location>
</feature>
<dbReference type="PANTHER" id="PTHR47349:SF1">
    <property type="entry name" value="AER328WP"/>
    <property type="match status" value="1"/>
</dbReference>
<keyword evidence="4" id="KW-1185">Reference proteome</keyword>